<evidence type="ECO:0000313" key="6">
    <source>
        <dbReference type="EMBL" id="SLN52417.1"/>
    </source>
</evidence>
<evidence type="ECO:0000256" key="4">
    <source>
        <dbReference type="PROSITE-ProRule" id="PRU00433"/>
    </source>
</evidence>
<keyword evidence="2 4" id="KW-0479">Metal-binding</keyword>
<evidence type="ECO:0000256" key="2">
    <source>
        <dbReference type="ARBA" id="ARBA00022723"/>
    </source>
</evidence>
<keyword evidence="1 4" id="KW-0349">Heme</keyword>
<dbReference type="InterPro" id="IPR009056">
    <property type="entry name" value="Cyt_c-like_dom"/>
</dbReference>
<organism evidence="6 7">
    <name type="scientific">Roseovarius litorisediminis</name>
    <dbReference type="NCBI Taxonomy" id="1312363"/>
    <lineage>
        <taxon>Bacteria</taxon>
        <taxon>Pseudomonadati</taxon>
        <taxon>Pseudomonadota</taxon>
        <taxon>Alphaproteobacteria</taxon>
        <taxon>Rhodobacterales</taxon>
        <taxon>Roseobacteraceae</taxon>
        <taxon>Roseovarius</taxon>
    </lineage>
</organism>
<evidence type="ECO:0000313" key="7">
    <source>
        <dbReference type="Proteomes" id="UP000193827"/>
    </source>
</evidence>
<dbReference type="EMBL" id="FWFL01000007">
    <property type="protein sequence ID" value="SLN52417.1"/>
    <property type="molecule type" value="Genomic_DNA"/>
</dbReference>
<dbReference type="GO" id="GO:0046872">
    <property type="term" value="F:metal ion binding"/>
    <property type="evidence" value="ECO:0007669"/>
    <property type="project" value="UniProtKB-KW"/>
</dbReference>
<accession>A0A1Y5T086</accession>
<sequence length="141" mass="14738">MSRNKVMMIALTGAMVIGWISWRAGAPPPNGDSTEGKTIVSVTLPALTGAAAEGADIFKSKCATCHGANAGGVDGKGPPLVHKYYEPGHHGDMAFVLAARQGVRRHHWNFGDMPAVAGVTDADIAAIIAYVRQVQKANGIF</sequence>
<dbReference type="PROSITE" id="PS51007">
    <property type="entry name" value="CYTC"/>
    <property type="match status" value="1"/>
</dbReference>
<dbReference type="AlphaFoldDB" id="A0A1Y5T086"/>
<keyword evidence="3 4" id="KW-0408">Iron</keyword>
<dbReference type="Gene3D" id="1.10.760.10">
    <property type="entry name" value="Cytochrome c-like domain"/>
    <property type="match status" value="1"/>
</dbReference>
<evidence type="ECO:0000256" key="1">
    <source>
        <dbReference type="ARBA" id="ARBA00022617"/>
    </source>
</evidence>
<gene>
    <name evidence="6" type="ORF">PEL8287_02759</name>
</gene>
<dbReference type="InterPro" id="IPR036909">
    <property type="entry name" value="Cyt_c-like_dom_sf"/>
</dbReference>
<dbReference type="OrthoDB" id="7854060at2"/>
<dbReference type="RefSeq" id="WP_085892992.1">
    <property type="nucleotide sequence ID" value="NZ_FWFL01000007.1"/>
</dbReference>
<feature type="domain" description="Cytochrome c" evidence="5">
    <location>
        <begin position="49"/>
        <end position="135"/>
    </location>
</feature>
<dbReference type="SUPFAM" id="SSF46626">
    <property type="entry name" value="Cytochrome c"/>
    <property type="match status" value="1"/>
</dbReference>
<protein>
    <submittedName>
        <fullName evidence="6">Cytochrome c</fullName>
    </submittedName>
</protein>
<keyword evidence="7" id="KW-1185">Reference proteome</keyword>
<dbReference type="GO" id="GO:0020037">
    <property type="term" value="F:heme binding"/>
    <property type="evidence" value="ECO:0007669"/>
    <property type="project" value="InterPro"/>
</dbReference>
<evidence type="ECO:0000259" key="5">
    <source>
        <dbReference type="PROSITE" id="PS51007"/>
    </source>
</evidence>
<proteinExistence type="predicted"/>
<evidence type="ECO:0000256" key="3">
    <source>
        <dbReference type="ARBA" id="ARBA00023004"/>
    </source>
</evidence>
<dbReference type="Proteomes" id="UP000193827">
    <property type="component" value="Unassembled WGS sequence"/>
</dbReference>
<name>A0A1Y5T086_9RHOB</name>
<dbReference type="GO" id="GO:0009055">
    <property type="term" value="F:electron transfer activity"/>
    <property type="evidence" value="ECO:0007669"/>
    <property type="project" value="InterPro"/>
</dbReference>
<reference evidence="6 7" key="1">
    <citation type="submission" date="2017-03" db="EMBL/GenBank/DDBJ databases">
        <authorList>
            <person name="Afonso C.L."/>
            <person name="Miller P.J."/>
            <person name="Scott M.A."/>
            <person name="Spackman E."/>
            <person name="Goraichik I."/>
            <person name="Dimitrov K.M."/>
            <person name="Suarez D.L."/>
            <person name="Swayne D.E."/>
        </authorList>
    </citation>
    <scope>NUCLEOTIDE SEQUENCE [LARGE SCALE GENOMIC DNA]</scope>
    <source>
        <strain evidence="6 7">CECT 8287</strain>
    </source>
</reference>
<dbReference type="Pfam" id="PF00034">
    <property type="entry name" value="Cytochrom_C"/>
    <property type="match status" value="1"/>
</dbReference>